<name>A0A1T2X3A9_9BACL</name>
<keyword evidence="1" id="KW-1133">Transmembrane helix</keyword>
<comment type="caution">
    <text evidence="2">The sequence shown here is derived from an EMBL/GenBank/DDBJ whole genome shotgun (WGS) entry which is preliminary data.</text>
</comment>
<evidence type="ECO:0000313" key="3">
    <source>
        <dbReference type="Proteomes" id="UP000190188"/>
    </source>
</evidence>
<keyword evidence="1" id="KW-0812">Transmembrane</keyword>
<dbReference type="OrthoDB" id="2353968at2"/>
<reference evidence="2 3" key="1">
    <citation type="submission" date="2017-01" db="EMBL/GenBank/DDBJ databases">
        <title>Genome analysis of Paenibacillus selenitrireducens ES3-24.</title>
        <authorList>
            <person name="Xu D."/>
            <person name="Yao R."/>
            <person name="Zheng S."/>
        </authorList>
    </citation>
    <scope>NUCLEOTIDE SEQUENCE [LARGE SCALE GENOMIC DNA]</scope>
    <source>
        <strain evidence="2 3">ES3-24</strain>
    </source>
</reference>
<sequence length="75" mass="9359">MPNESYHPIPWWAIALIAVILISQSMWLFTNARRRQKNRWFWGIWGLIQCPMPILFYTYFHIYRPYRKKSKQRNE</sequence>
<feature type="transmembrane region" description="Helical" evidence="1">
    <location>
        <begin position="41"/>
        <end position="60"/>
    </location>
</feature>
<accession>A0A1T2X3A9</accession>
<evidence type="ECO:0000313" key="2">
    <source>
        <dbReference type="EMBL" id="OPA74332.1"/>
    </source>
</evidence>
<dbReference type="Proteomes" id="UP000190188">
    <property type="component" value="Unassembled WGS sequence"/>
</dbReference>
<organism evidence="2 3">
    <name type="scientific">Paenibacillus selenitireducens</name>
    <dbReference type="NCBI Taxonomy" id="1324314"/>
    <lineage>
        <taxon>Bacteria</taxon>
        <taxon>Bacillati</taxon>
        <taxon>Bacillota</taxon>
        <taxon>Bacilli</taxon>
        <taxon>Bacillales</taxon>
        <taxon>Paenibacillaceae</taxon>
        <taxon>Paenibacillus</taxon>
    </lineage>
</organism>
<evidence type="ECO:0000256" key="1">
    <source>
        <dbReference type="SAM" id="Phobius"/>
    </source>
</evidence>
<dbReference type="AlphaFoldDB" id="A0A1T2X3A9"/>
<dbReference type="STRING" id="1324314.BVG16_24735"/>
<proteinExistence type="predicted"/>
<dbReference type="EMBL" id="MSZX01000011">
    <property type="protein sequence ID" value="OPA74332.1"/>
    <property type="molecule type" value="Genomic_DNA"/>
</dbReference>
<protein>
    <submittedName>
        <fullName evidence="2">Transcriptional regulator</fullName>
    </submittedName>
</protein>
<gene>
    <name evidence="2" type="ORF">BVG16_24735</name>
</gene>
<feature type="transmembrane region" description="Helical" evidence="1">
    <location>
        <begin position="12"/>
        <end position="29"/>
    </location>
</feature>
<dbReference type="RefSeq" id="WP_078501879.1">
    <property type="nucleotide sequence ID" value="NZ_MSZX01000011.1"/>
</dbReference>
<keyword evidence="1" id="KW-0472">Membrane</keyword>
<keyword evidence="3" id="KW-1185">Reference proteome</keyword>